<dbReference type="EMBL" id="SMOL01000781">
    <property type="protein sequence ID" value="KAB2595682.1"/>
    <property type="molecule type" value="Genomic_DNA"/>
</dbReference>
<name>A0A5N5F341_9ROSA</name>
<dbReference type="Proteomes" id="UP000327157">
    <property type="component" value="Chromosome 7"/>
</dbReference>
<keyword evidence="3" id="KW-1185">Reference proteome</keyword>
<reference evidence="2 3" key="1">
    <citation type="submission" date="2019-09" db="EMBL/GenBank/DDBJ databases">
        <authorList>
            <person name="Ou C."/>
        </authorList>
    </citation>
    <scope>NUCLEOTIDE SEQUENCE [LARGE SCALE GENOMIC DNA]</scope>
    <source>
        <strain evidence="2">S2</strain>
        <tissue evidence="2">Leaf</tissue>
    </source>
</reference>
<gene>
    <name evidence="2" type="ORF">D8674_031132</name>
</gene>
<reference evidence="2 3" key="3">
    <citation type="submission" date="2019-11" db="EMBL/GenBank/DDBJ databases">
        <title>A de novo genome assembly of a pear dwarfing rootstock.</title>
        <authorList>
            <person name="Wang F."/>
            <person name="Wang J."/>
            <person name="Li S."/>
            <person name="Zhang Y."/>
            <person name="Fang M."/>
            <person name="Ma L."/>
            <person name="Zhao Y."/>
            <person name="Jiang S."/>
        </authorList>
    </citation>
    <scope>NUCLEOTIDE SEQUENCE [LARGE SCALE GENOMIC DNA]</scope>
    <source>
        <strain evidence="2">S2</strain>
        <tissue evidence="2">Leaf</tissue>
    </source>
</reference>
<evidence type="ECO:0000313" key="3">
    <source>
        <dbReference type="Proteomes" id="UP000327157"/>
    </source>
</evidence>
<evidence type="ECO:0000256" key="1">
    <source>
        <dbReference type="SAM" id="MobiDB-lite"/>
    </source>
</evidence>
<proteinExistence type="predicted"/>
<accession>A0A5N5F341</accession>
<organism evidence="2 3">
    <name type="scientific">Pyrus ussuriensis x Pyrus communis</name>
    <dbReference type="NCBI Taxonomy" id="2448454"/>
    <lineage>
        <taxon>Eukaryota</taxon>
        <taxon>Viridiplantae</taxon>
        <taxon>Streptophyta</taxon>
        <taxon>Embryophyta</taxon>
        <taxon>Tracheophyta</taxon>
        <taxon>Spermatophyta</taxon>
        <taxon>Magnoliopsida</taxon>
        <taxon>eudicotyledons</taxon>
        <taxon>Gunneridae</taxon>
        <taxon>Pentapetalae</taxon>
        <taxon>rosids</taxon>
        <taxon>fabids</taxon>
        <taxon>Rosales</taxon>
        <taxon>Rosaceae</taxon>
        <taxon>Amygdaloideae</taxon>
        <taxon>Maleae</taxon>
        <taxon>Pyrus</taxon>
    </lineage>
</organism>
<evidence type="ECO:0000313" key="2">
    <source>
        <dbReference type="EMBL" id="KAB2595682.1"/>
    </source>
</evidence>
<sequence length="159" mass="18006">MRRWPRTYTSSSQPNTSSGRATSTSFLSPMMKRAKANKINRLKKIPFHRSGSKFREIDMFKDDYVRPRDEATEQLHLSLKTPLEDVTSTKDAGFHIQIETLVHALSRRLGKVSTSQVTTLTQEVADLKQKFAAQDVYIAAQDKAMAAHVGKKSHILQTM</sequence>
<dbReference type="AlphaFoldDB" id="A0A5N5F341"/>
<protein>
    <submittedName>
        <fullName evidence="2">Uncharacterized protein</fullName>
    </submittedName>
</protein>
<reference evidence="3" key="2">
    <citation type="submission" date="2019-10" db="EMBL/GenBank/DDBJ databases">
        <title>A de novo genome assembly of a pear dwarfing rootstock.</title>
        <authorList>
            <person name="Wang F."/>
            <person name="Wang J."/>
            <person name="Li S."/>
            <person name="Zhang Y."/>
            <person name="Fang M."/>
            <person name="Ma L."/>
            <person name="Zhao Y."/>
            <person name="Jiang S."/>
        </authorList>
    </citation>
    <scope>NUCLEOTIDE SEQUENCE [LARGE SCALE GENOMIC DNA]</scope>
</reference>
<comment type="caution">
    <text evidence="2">The sequence shown here is derived from an EMBL/GenBank/DDBJ whole genome shotgun (WGS) entry which is preliminary data.</text>
</comment>
<feature type="compositionally biased region" description="Polar residues" evidence="1">
    <location>
        <begin position="7"/>
        <end position="25"/>
    </location>
</feature>
<feature type="region of interest" description="Disordered" evidence="1">
    <location>
        <begin position="1"/>
        <end position="25"/>
    </location>
</feature>